<proteinExistence type="predicted"/>
<sequence>MTVKNPGSMIFLLFCIPLELYAWVQTTAPKEIVKTETLEFRVVAKGFHVTFPMIEYIDGYVVQNVKTLHEATLIHAKKADKVTKIYSLTPTEDVTLPAFSIKVDGKVEKTQPLHVKVKKRTQTHSPDYKLSMNISNTTPMVGEKFLLHVMLVSKNVEDYTVETPRFNDFALQEISDKEYENNKGEWVEELSYEIIAQKSGPFVLNPIKAAIELSTPKYAKRNIYSNALRLEVKKIPNNLTVMGSYKLNASVNVKHVQKNQPVQLTLSLQGEGNINNFDDINISIEGATVYEKSTKKLHRGEEEIYQKSFEIVSDKNFTIPSVSLEYFDIKEQRVKEITTQAFAIHVEDAVLEERTKKKQRTTMMEKAVYFLSGVFVTLFLVYMYQVLKNTRKTDKQKRIKKELQSIGDKEKFLKKVVPYLGKNRSLDRLVYTLENVENSEFKQLKKEIIRYICEEDIL</sequence>
<accession>A0A7M1B202</accession>
<dbReference type="PANTHER" id="PTHR40940:SF2">
    <property type="entry name" value="BATD"/>
    <property type="match status" value="1"/>
</dbReference>
<feature type="transmembrane region" description="Helical" evidence="1">
    <location>
        <begin position="367"/>
        <end position="387"/>
    </location>
</feature>
<organism evidence="2 3">
    <name type="scientific">Sulfurimonas sediminis</name>
    <dbReference type="NCBI Taxonomy" id="2590020"/>
    <lineage>
        <taxon>Bacteria</taxon>
        <taxon>Pseudomonadati</taxon>
        <taxon>Campylobacterota</taxon>
        <taxon>Epsilonproteobacteria</taxon>
        <taxon>Campylobacterales</taxon>
        <taxon>Sulfurimonadaceae</taxon>
        <taxon>Sulfurimonas</taxon>
    </lineage>
</organism>
<reference evidence="2 3" key="1">
    <citation type="submission" date="2019-06" db="EMBL/GenBank/DDBJ databases">
        <title>Sulfurimonas gotlandica sp. nov., a chemoautotrophic and psychrotolerant epsilonproteobacterium isolated from a pelagic redoxcline, and an emended description of the genus Sulfurimonas.</title>
        <authorList>
            <person name="Wang S."/>
            <person name="Jiang L."/>
            <person name="Shao Z."/>
        </authorList>
    </citation>
    <scope>NUCLEOTIDE SEQUENCE [LARGE SCALE GENOMIC DNA]</scope>
    <source>
        <strain evidence="2 3">S2-6</strain>
    </source>
</reference>
<dbReference type="AlphaFoldDB" id="A0A7M1B202"/>
<keyword evidence="1" id="KW-0472">Membrane</keyword>
<name>A0A7M1B202_9BACT</name>
<dbReference type="Proteomes" id="UP000593719">
    <property type="component" value="Chromosome"/>
</dbReference>
<keyword evidence="1" id="KW-1133">Transmembrane helix</keyword>
<evidence type="ECO:0000313" key="3">
    <source>
        <dbReference type="Proteomes" id="UP000593719"/>
    </source>
</evidence>
<dbReference type="InterPro" id="IPR025738">
    <property type="entry name" value="BatD"/>
</dbReference>
<dbReference type="PANTHER" id="PTHR40940">
    <property type="entry name" value="PROTEIN BATD-RELATED"/>
    <property type="match status" value="1"/>
</dbReference>
<gene>
    <name evidence="2" type="ORF">FJR45_07465</name>
</gene>
<dbReference type="RefSeq" id="WP_193149986.1">
    <property type="nucleotide sequence ID" value="NZ_CP041235.1"/>
</dbReference>
<dbReference type="EMBL" id="CP041235">
    <property type="protein sequence ID" value="QOP43797.1"/>
    <property type="molecule type" value="Genomic_DNA"/>
</dbReference>
<evidence type="ECO:0000313" key="2">
    <source>
        <dbReference type="EMBL" id="QOP43797.1"/>
    </source>
</evidence>
<keyword evidence="3" id="KW-1185">Reference proteome</keyword>
<evidence type="ECO:0000256" key="1">
    <source>
        <dbReference type="SAM" id="Phobius"/>
    </source>
</evidence>
<protein>
    <submittedName>
        <fullName evidence="2">Protein BatD</fullName>
    </submittedName>
</protein>
<dbReference type="KEGG" id="ssei:FJR45_07465"/>
<keyword evidence="1" id="KW-0812">Transmembrane</keyword>